<name>A0A834X2U5_9FABA</name>
<accession>A0A834X2U5</accession>
<comment type="caution">
    <text evidence="2">The sequence shown here is derived from an EMBL/GenBank/DDBJ whole genome shotgun (WGS) entry which is preliminary data.</text>
</comment>
<evidence type="ECO:0000313" key="3">
    <source>
        <dbReference type="Proteomes" id="UP000634136"/>
    </source>
</evidence>
<proteinExistence type="predicted"/>
<evidence type="ECO:0000313" key="2">
    <source>
        <dbReference type="EMBL" id="KAF7837443.1"/>
    </source>
</evidence>
<keyword evidence="3" id="KW-1185">Reference proteome</keyword>
<organism evidence="2 3">
    <name type="scientific">Senna tora</name>
    <dbReference type="NCBI Taxonomy" id="362788"/>
    <lineage>
        <taxon>Eukaryota</taxon>
        <taxon>Viridiplantae</taxon>
        <taxon>Streptophyta</taxon>
        <taxon>Embryophyta</taxon>
        <taxon>Tracheophyta</taxon>
        <taxon>Spermatophyta</taxon>
        <taxon>Magnoliopsida</taxon>
        <taxon>eudicotyledons</taxon>
        <taxon>Gunneridae</taxon>
        <taxon>Pentapetalae</taxon>
        <taxon>rosids</taxon>
        <taxon>fabids</taxon>
        <taxon>Fabales</taxon>
        <taxon>Fabaceae</taxon>
        <taxon>Caesalpinioideae</taxon>
        <taxon>Cassia clade</taxon>
        <taxon>Senna</taxon>
    </lineage>
</organism>
<evidence type="ECO:0000256" key="1">
    <source>
        <dbReference type="SAM" id="MobiDB-lite"/>
    </source>
</evidence>
<feature type="region of interest" description="Disordered" evidence="1">
    <location>
        <begin position="1"/>
        <end position="58"/>
    </location>
</feature>
<protein>
    <submittedName>
        <fullName evidence="2">Embryo sac development arrest protein</fullName>
    </submittedName>
</protein>
<dbReference type="Proteomes" id="UP000634136">
    <property type="component" value="Unassembled WGS sequence"/>
</dbReference>
<dbReference type="EMBL" id="JAAIUW010000003">
    <property type="protein sequence ID" value="KAF7837443.1"/>
    <property type="molecule type" value="Genomic_DNA"/>
</dbReference>
<dbReference type="PANTHER" id="PTHR34657:SF4">
    <property type="entry name" value="EMBRYO SAC DEVELOPMENT ARREST 6"/>
    <property type="match status" value="1"/>
</dbReference>
<feature type="compositionally biased region" description="Low complexity" evidence="1">
    <location>
        <begin position="40"/>
        <end position="55"/>
    </location>
</feature>
<reference evidence="2" key="1">
    <citation type="submission" date="2020-09" db="EMBL/GenBank/DDBJ databases">
        <title>Genome-Enabled Discovery of Anthraquinone Biosynthesis in Senna tora.</title>
        <authorList>
            <person name="Kang S.-H."/>
            <person name="Pandey R.P."/>
            <person name="Lee C.-M."/>
            <person name="Sim J.-S."/>
            <person name="Jeong J.-T."/>
            <person name="Choi B.-S."/>
            <person name="Jung M."/>
            <person name="Ginzburg D."/>
            <person name="Zhao K."/>
            <person name="Won S.Y."/>
            <person name="Oh T.-J."/>
            <person name="Yu Y."/>
            <person name="Kim N.-H."/>
            <person name="Lee O.R."/>
            <person name="Lee T.-H."/>
            <person name="Bashyal P."/>
            <person name="Kim T.-S."/>
            <person name="Lee W.-H."/>
            <person name="Kawkins C."/>
            <person name="Kim C.-K."/>
            <person name="Kim J.S."/>
            <person name="Ahn B.O."/>
            <person name="Rhee S.Y."/>
            <person name="Sohng J.K."/>
        </authorList>
    </citation>
    <scope>NUCLEOTIDE SEQUENCE</scope>
    <source>
        <tissue evidence="2">Leaf</tissue>
    </source>
</reference>
<dbReference type="PANTHER" id="PTHR34657">
    <property type="entry name" value="EMBRYO SAC DEVELOPMENT ARREST 6"/>
    <property type="match status" value="1"/>
</dbReference>
<dbReference type="OrthoDB" id="687843at2759"/>
<dbReference type="AlphaFoldDB" id="A0A834X2U5"/>
<gene>
    <name evidence="2" type="ORF">G2W53_005925</name>
</gene>
<sequence>MMSHHTRRILPPGATRKRKEREAVGLSFSGPPLPSPSVPPRTTASSAAAAATTEAGEPLSSNRLLAGYMAHEFLTKGTLFGQKFEAAGSEAVPLAGSASASQASSRKKEHERYNEVASLVKSDGAYIPGIVNPSQLCRWIKM</sequence>